<evidence type="ECO:0000256" key="5">
    <source>
        <dbReference type="ARBA" id="ARBA00022982"/>
    </source>
</evidence>
<feature type="transmembrane region" description="Helical" evidence="13">
    <location>
        <begin position="76"/>
        <end position="93"/>
    </location>
</feature>
<dbReference type="RefSeq" id="WP_110885123.1">
    <property type="nucleotide sequence ID" value="NZ_QJSX01000001.1"/>
</dbReference>
<keyword evidence="12" id="KW-1003">Cell membrane</keyword>
<dbReference type="OrthoDB" id="158402at2"/>
<dbReference type="Pfam" id="PF02600">
    <property type="entry name" value="DsbB"/>
    <property type="match status" value="1"/>
</dbReference>
<gene>
    <name evidence="14" type="ORF">DES52_101467</name>
</gene>
<evidence type="ECO:0000256" key="6">
    <source>
        <dbReference type="ARBA" id="ARBA00022989"/>
    </source>
</evidence>
<reference evidence="14 15" key="1">
    <citation type="submission" date="2018-06" db="EMBL/GenBank/DDBJ databases">
        <title>Genomic Encyclopedia of Type Strains, Phase IV (KMG-IV): sequencing the most valuable type-strain genomes for metagenomic binning, comparative biology and taxonomic classification.</title>
        <authorList>
            <person name="Goeker M."/>
        </authorList>
    </citation>
    <scope>NUCLEOTIDE SEQUENCE [LARGE SCALE GENOMIC DNA]</scope>
    <source>
        <strain evidence="14 15">DSM 18048</strain>
    </source>
</reference>
<dbReference type="AlphaFoldDB" id="A0A318SP16"/>
<feature type="transmembrane region" description="Helical" evidence="13">
    <location>
        <begin position="118"/>
        <end position="141"/>
    </location>
</feature>
<evidence type="ECO:0000256" key="11">
    <source>
        <dbReference type="ARBA" id="ARBA00023284"/>
    </source>
</evidence>
<feature type="transmembrane region" description="Helical" evidence="13">
    <location>
        <begin position="20"/>
        <end position="37"/>
    </location>
</feature>
<keyword evidence="8 12" id="KW-0472">Membrane</keyword>
<evidence type="ECO:0000256" key="12">
    <source>
        <dbReference type="HAMAP-Rule" id="MF_00287"/>
    </source>
</evidence>
<dbReference type="SUPFAM" id="SSF158442">
    <property type="entry name" value="DsbB-like"/>
    <property type="match status" value="1"/>
</dbReference>
<evidence type="ECO:0000256" key="10">
    <source>
        <dbReference type="ARBA" id="ARBA00023186"/>
    </source>
</evidence>
<name>A0A318SP16_9DEIO</name>
<dbReference type="PIRSF" id="PIRSF036659">
    <property type="entry name" value="BdbC"/>
    <property type="match status" value="1"/>
</dbReference>
<evidence type="ECO:0000256" key="3">
    <source>
        <dbReference type="ARBA" id="ARBA00022448"/>
    </source>
</evidence>
<comment type="function">
    <text evidence="12">Required for disulfide bond formation in some proteins.</text>
</comment>
<feature type="disulfide bond" description="Redox-active" evidence="12">
    <location>
        <begin position="105"/>
        <end position="111"/>
    </location>
</feature>
<evidence type="ECO:0000313" key="15">
    <source>
        <dbReference type="Proteomes" id="UP000248326"/>
    </source>
</evidence>
<keyword evidence="9 12" id="KW-1015">Disulfide bond</keyword>
<comment type="similarity">
    <text evidence="2 12">Belongs to the DsbB family. BdbC subfamily.</text>
</comment>
<dbReference type="InterPro" id="IPR003752">
    <property type="entry name" value="DiS_bond_form_DsbB/BdbC"/>
</dbReference>
<keyword evidence="11 12" id="KW-0676">Redox-active center</keyword>
<organism evidence="14 15">
    <name type="scientific">Deinococcus yavapaiensis KR-236</name>
    <dbReference type="NCBI Taxonomy" id="694435"/>
    <lineage>
        <taxon>Bacteria</taxon>
        <taxon>Thermotogati</taxon>
        <taxon>Deinococcota</taxon>
        <taxon>Deinococci</taxon>
        <taxon>Deinococcales</taxon>
        <taxon>Deinococcaceae</taxon>
        <taxon>Deinococcus</taxon>
    </lineage>
</organism>
<evidence type="ECO:0000256" key="7">
    <source>
        <dbReference type="ARBA" id="ARBA00023002"/>
    </source>
</evidence>
<dbReference type="GO" id="GO:0015035">
    <property type="term" value="F:protein-disulfide reductase activity"/>
    <property type="evidence" value="ECO:0007669"/>
    <property type="project" value="UniProtKB-UniRule"/>
</dbReference>
<dbReference type="GO" id="GO:0006457">
    <property type="term" value="P:protein folding"/>
    <property type="evidence" value="ECO:0007669"/>
    <property type="project" value="InterPro"/>
</dbReference>
<protein>
    <recommendedName>
        <fullName evidence="12">Probable disulfide formation protein</fullName>
    </recommendedName>
    <alternativeName>
        <fullName evidence="12">Disulfide oxidoreductase</fullName>
    </alternativeName>
    <alternativeName>
        <fullName evidence="12">Thiol-disulfide oxidoreductase</fullName>
    </alternativeName>
</protein>
<comment type="subcellular location">
    <subcellularLocation>
        <location evidence="12">Cell membrane</location>
        <topology evidence="12">Multi-pass membrane protein</topology>
    </subcellularLocation>
    <subcellularLocation>
        <location evidence="1">Membrane</location>
        <topology evidence="1">Multi-pass membrane protein</topology>
    </subcellularLocation>
</comment>
<dbReference type="PANTHER" id="PTHR43469:SF1">
    <property type="entry name" value="SPBETA PROPHAGE-DERIVED DISULFIDE BOND FORMATION PROTEIN B"/>
    <property type="match status" value="1"/>
</dbReference>
<evidence type="ECO:0000256" key="8">
    <source>
        <dbReference type="ARBA" id="ARBA00023136"/>
    </source>
</evidence>
<sequence>MSTAASSSRSTWFTPERRVYVAWLVALAATFGSLYFSEIARFVPCTLCWYQRICMYPLAVVLGIAAYRGDTDVRKYVLPMAAIGWVIALYHILEERGVVPTLATCAVGVPCTVKWINWLGFITIPVLSFTAFTLILVLLSWRRRAA</sequence>
<proteinExistence type="inferred from homology"/>
<dbReference type="Gene3D" id="1.20.1550.10">
    <property type="entry name" value="DsbB-like"/>
    <property type="match status" value="1"/>
</dbReference>
<accession>A0A318SP16</accession>
<dbReference type="GO" id="GO:0005886">
    <property type="term" value="C:plasma membrane"/>
    <property type="evidence" value="ECO:0007669"/>
    <property type="project" value="UniProtKB-SubCell"/>
</dbReference>
<feature type="transmembrane region" description="Helical" evidence="13">
    <location>
        <begin position="49"/>
        <end position="67"/>
    </location>
</feature>
<evidence type="ECO:0000256" key="2">
    <source>
        <dbReference type="ARBA" id="ARBA00007602"/>
    </source>
</evidence>
<evidence type="ECO:0000256" key="9">
    <source>
        <dbReference type="ARBA" id="ARBA00023157"/>
    </source>
</evidence>
<keyword evidence="4 12" id="KW-0812">Transmembrane</keyword>
<feature type="disulfide bond" description="Redox-active" evidence="12">
    <location>
        <begin position="45"/>
        <end position="48"/>
    </location>
</feature>
<keyword evidence="6 12" id="KW-1133">Transmembrane helix</keyword>
<dbReference type="Proteomes" id="UP000248326">
    <property type="component" value="Unassembled WGS sequence"/>
</dbReference>
<evidence type="ECO:0000256" key="13">
    <source>
        <dbReference type="SAM" id="Phobius"/>
    </source>
</evidence>
<comment type="caution">
    <text evidence="14">The sequence shown here is derived from an EMBL/GenBank/DDBJ whole genome shotgun (WGS) entry which is preliminary data.</text>
</comment>
<evidence type="ECO:0000256" key="1">
    <source>
        <dbReference type="ARBA" id="ARBA00004141"/>
    </source>
</evidence>
<dbReference type="InterPro" id="IPR023380">
    <property type="entry name" value="DsbB-like_sf"/>
</dbReference>
<dbReference type="EMBL" id="QJSX01000001">
    <property type="protein sequence ID" value="PYE56662.1"/>
    <property type="molecule type" value="Genomic_DNA"/>
</dbReference>
<dbReference type="NCBIfam" id="NF002849">
    <property type="entry name" value="PRK03113.1"/>
    <property type="match status" value="1"/>
</dbReference>
<dbReference type="HAMAP" id="MF_00287">
    <property type="entry name" value="BdbC"/>
    <property type="match status" value="1"/>
</dbReference>
<evidence type="ECO:0000313" key="14">
    <source>
        <dbReference type="EMBL" id="PYE56662.1"/>
    </source>
</evidence>
<evidence type="ECO:0000256" key="4">
    <source>
        <dbReference type="ARBA" id="ARBA00022692"/>
    </source>
</evidence>
<dbReference type="PANTHER" id="PTHR43469">
    <property type="entry name" value="DISULFIDE FORMATION PROTEIN-RELATED"/>
    <property type="match status" value="1"/>
</dbReference>
<keyword evidence="10 12" id="KW-0143">Chaperone</keyword>
<keyword evidence="15" id="KW-1185">Reference proteome</keyword>
<keyword evidence="5 12" id="KW-0249">Electron transport</keyword>
<keyword evidence="7 12" id="KW-0560">Oxidoreductase</keyword>
<dbReference type="InterPro" id="IPR012187">
    <property type="entry name" value="Disulphide_bond_form_BdbC"/>
</dbReference>
<keyword evidence="3 12" id="KW-0813">Transport</keyword>